<dbReference type="PANTHER" id="PTHR34069">
    <property type="entry name" value="3-OXOACYL-[ACYL-CARRIER-PROTEIN] SYNTHASE 3"/>
    <property type="match status" value="1"/>
</dbReference>
<dbReference type="Proteomes" id="UP001231616">
    <property type="component" value="Unassembled WGS sequence"/>
</dbReference>
<dbReference type="InterPro" id="IPR016039">
    <property type="entry name" value="Thiolase-like"/>
</dbReference>
<dbReference type="Gene3D" id="3.40.47.10">
    <property type="match status" value="2"/>
</dbReference>
<proteinExistence type="predicted"/>
<reference evidence="2 3" key="1">
    <citation type="submission" date="2023-08" db="EMBL/GenBank/DDBJ databases">
        <authorList>
            <person name="Joshi A."/>
            <person name="Thite S."/>
        </authorList>
    </citation>
    <scope>NUCLEOTIDE SEQUENCE [LARGE SCALE GENOMIC DNA]</scope>
    <source>
        <strain evidence="2 3">AC40</strain>
    </source>
</reference>
<accession>A0ABT9H0X8</accession>
<organism evidence="2 3">
    <name type="scientific">Alkalimonas collagenimarina</name>
    <dbReference type="NCBI Taxonomy" id="400390"/>
    <lineage>
        <taxon>Bacteria</taxon>
        <taxon>Pseudomonadati</taxon>
        <taxon>Pseudomonadota</taxon>
        <taxon>Gammaproteobacteria</taxon>
        <taxon>Alkalimonas</taxon>
    </lineage>
</organism>
<dbReference type="RefSeq" id="WP_305894232.1">
    <property type="nucleotide sequence ID" value="NZ_JAUZVZ010000017.1"/>
</dbReference>
<name>A0ABT9H0X8_9GAMM</name>
<comment type="caution">
    <text evidence="2">The sequence shown here is derived from an EMBL/GenBank/DDBJ whole genome shotgun (WGS) entry which is preliminary data.</text>
</comment>
<dbReference type="SUPFAM" id="SSF53901">
    <property type="entry name" value="Thiolase-like"/>
    <property type="match status" value="1"/>
</dbReference>
<evidence type="ECO:0000313" key="3">
    <source>
        <dbReference type="Proteomes" id="UP001231616"/>
    </source>
</evidence>
<dbReference type="InterPro" id="IPR013751">
    <property type="entry name" value="ACP_syn_III_N"/>
</dbReference>
<feature type="domain" description="Beta-ketoacyl-[acyl-carrier-protein] synthase III N-terminal" evidence="1">
    <location>
        <begin position="145"/>
        <end position="202"/>
    </location>
</feature>
<sequence>MNRVPLVAAKRGHSAGASYDILRIRGLNMMRLSCLHSVKYFLGEVEHQYDDVEVFHSVLAEHGLPNMPKLFAWGGYRTSAKTIFEMAFDTMQQTLAVAPVEAQEVDLVIICSSDFSPLDETLSYSQLLLSLGMERAFPMGVTVSDCANLLSVLDMARDFIESGKYQHILLVTSNKIRDEQHRFQDYALFSDGAASFMVSSKKALSQMPEDGLDIVDSQINAHLQLKLAGEDIDDTPLFTITAQQLMARNHLTIRDLSKVFSNNLYMPVITLKEGCIGVSKAQLYLDNIARFGHCFSADSIINLVDYMASSATTHGEYFALHSSASGLRAQVLLQVCRD</sequence>
<evidence type="ECO:0000259" key="1">
    <source>
        <dbReference type="Pfam" id="PF08545"/>
    </source>
</evidence>
<evidence type="ECO:0000313" key="2">
    <source>
        <dbReference type="EMBL" id="MDP4536967.1"/>
    </source>
</evidence>
<dbReference type="PANTHER" id="PTHR34069:SF2">
    <property type="entry name" value="BETA-KETOACYL-[ACYL-CARRIER-PROTEIN] SYNTHASE III"/>
    <property type="match status" value="1"/>
</dbReference>
<gene>
    <name evidence="2" type="ORF">Q3O60_12260</name>
</gene>
<dbReference type="EMBL" id="JAUZVZ010000017">
    <property type="protein sequence ID" value="MDP4536967.1"/>
    <property type="molecule type" value="Genomic_DNA"/>
</dbReference>
<keyword evidence="3" id="KW-1185">Reference proteome</keyword>
<dbReference type="Pfam" id="PF08545">
    <property type="entry name" value="ACP_syn_III"/>
    <property type="match status" value="1"/>
</dbReference>
<protein>
    <recommendedName>
        <fullName evidence="1">Beta-ketoacyl-[acyl-carrier-protein] synthase III N-terminal domain-containing protein</fullName>
    </recommendedName>
</protein>